<reference evidence="4 5" key="1">
    <citation type="submission" date="2016-10" db="EMBL/GenBank/DDBJ databases">
        <authorList>
            <person name="de Groot N.N."/>
        </authorList>
    </citation>
    <scope>NUCLEOTIDE SEQUENCE [LARGE SCALE GENOMIC DNA]</scope>
    <source>
        <strain evidence="4 5">CGMCC 4.2022</strain>
    </source>
</reference>
<feature type="signal peptide" evidence="3">
    <location>
        <begin position="1"/>
        <end position="42"/>
    </location>
</feature>
<dbReference type="RefSeq" id="WP_176930117.1">
    <property type="nucleotide sequence ID" value="NZ_FNIE01000002.1"/>
</dbReference>
<dbReference type="EMBL" id="FNIE01000002">
    <property type="protein sequence ID" value="SDM96535.1"/>
    <property type="molecule type" value="Genomic_DNA"/>
</dbReference>
<gene>
    <name evidence="4" type="ORF">SAMN05216259_102156</name>
</gene>
<evidence type="ECO:0000313" key="4">
    <source>
        <dbReference type="EMBL" id="SDM96535.1"/>
    </source>
</evidence>
<evidence type="ECO:0000313" key="5">
    <source>
        <dbReference type="Proteomes" id="UP000199341"/>
    </source>
</evidence>
<dbReference type="STRING" id="310781.SAMN05216259_102156"/>
<feature type="region of interest" description="Disordered" evidence="1">
    <location>
        <begin position="373"/>
        <end position="420"/>
    </location>
</feature>
<feature type="chain" id="PRO_5011546672" evidence="3">
    <location>
        <begin position="43"/>
        <end position="461"/>
    </location>
</feature>
<organism evidence="4 5">
    <name type="scientific">Actinacidiphila guanduensis</name>
    <dbReference type="NCBI Taxonomy" id="310781"/>
    <lineage>
        <taxon>Bacteria</taxon>
        <taxon>Bacillati</taxon>
        <taxon>Actinomycetota</taxon>
        <taxon>Actinomycetes</taxon>
        <taxon>Kitasatosporales</taxon>
        <taxon>Streptomycetaceae</taxon>
        <taxon>Actinacidiphila</taxon>
    </lineage>
</organism>
<feature type="compositionally biased region" description="Low complexity" evidence="1">
    <location>
        <begin position="378"/>
        <end position="389"/>
    </location>
</feature>
<name>A0A1G9XJZ5_9ACTN</name>
<keyword evidence="3" id="KW-0732">Signal</keyword>
<evidence type="ECO:0000256" key="2">
    <source>
        <dbReference type="SAM" id="Phobius"/>
    </source>
</evidence>
<feature type="transmembrane region" description="Helical" evidence="2">
    <location>
        <begin position="429"/>
        <end position="450"/>
    </location>
</feature>
<proteinExistence type="predicted"/>
<dbReference type="AlphaFoldDB" id="A0A1G9XJZ5"/>
<keyword evidence="2" id="KW-1133">Transmembrane helix</keyword>
<evidence type="ECO:0000256" key="1">
    <source>
        <dbReference type="SAM" id="MobiDB-lite"/>
    </source>
</evidence>
<protein>
    <submittedName>
        <fullName evidence="4">Ca-activated chloride channel family protein</fullName>
    </submittedName>
</protein>
<keyword evidence="2" id="KW-0812">Transmembrane</keyword>
<keyword evidence="5" id="KW-1185">Reference proteome</keyword>
<keyword evidence="2" id="KW-0472">Membrane</keyword>
<accession>A0A1G9XJZ5</accession>
<sequence>MAAGAAGTARTSGERRPRGLIAGAAALLASFTALSAAGPATAAPPGTFPVAGTAVSGGRSARTAAMIGPGRSRDTIGPGQTRWYRIALDASATADLAVTAVPEPGAATGYGDGIDVALTTASGDPCGTGTAPFGQDAAAAPLTAAVSRVPSHDGTDPCDKAGPYLLAVHRTTGDGSDRARWPLALLVSTEPPLPAGTTPAAARTDYGTAPAPATGTPRDTAGGSGFDDAARIGAGVWRDRLRPGRTRWYRLHLGWGQQLSYAAQFANAPALGGHVDTYVTTGAYAPGRLPVADASAGAAGGTAHAYDGTPVTAGLGTVPVTWTNRWTDDATSQPVHQAGDYWIAVTLGPVASGQDTSVGVVLRVEVTGTELAGPQYKAPPLAGPAGAHASSTASPAAGNSRGPHGTSGRTREAASDGGTLPGGLHGADLAAFGVGGALALAGMTATALLHRARTRTDRSRA</sequence>
<feature type="region of interest" description="Disordered" evidence="1">
    <location>
        <begin position="190"/>
        <end position="227"/>
    </location>
</feature>
<dbReference type="Proteomes" id="UP000199341">
    <property type="component" value="Unassembled WGS sequence"/>
</dbReference>
<feature type="compositionally biased region" description="Low complexity" evidence="1">
    <location>
        <begin position="195"/>
        <end position="204"/>
    </location>
</feature>
<evidence type="ECO:0000256" key="3">
    <source>
        <dbReference type="SAM" id="SignalP"/>
    </source>
</evidence>